<dbReference type="AlphaFoldDB" id="A0AAD8VU31"/>
<dbReference type="GO" id="GO:0034605">
    <property type="term" value="P:cellular response to heat"/>
    <property type="evidence" value="ECO:0007669"/>
    <property type="project" value="TreeGrafter"/>
</dbReference>
<organism evidence="5 6">
    <name type="scientific">Lolium multiflorum</name>
    <name type="common">Italian ryegrass</name>
    <name type="synonym">Lolium perenne subsp. multiflorum</name>
    <dbReference type="NCBI Taxonomy" id="4521"/>
    <lineage>
        <taxon>Eukaryota</taxon>
        <taxon>Viridiplantae</taxon>
        <taxon>Streptophyta</taxon>
        <taxon>Embryophyta</taxon>
        <taxon>Tracheophyta</taxon>
        <taxon>Spermatophyta</taxon>
        <taxon>Magnoliopsida</taxon>
        <taxon>Liliopsida</taxon>
        <taxon>Poales</taxon>
        <taxon>Poaceae</taxon>
        <taxon>BOP clade</taxon>
        <taxon>Pooideae</taxon>
        <taxon>Poodae</taxon>
        <taxon>Poeae</taxon>
        <taxon>Poeae Chloroplast Group 2 (Poeae type)</taxon>
        <taxon>Loliodinae</taxon>
        <taxon>Loliinae</taxon>
        <taxon>Lolium</taxon>
    </lineage>
</organism>
<protein>
    <submittedName>
        <fullName evidence="5">Uncharacterized protein</fullName>
    </submittedName>
</protein>
<dbReference type="Proteomes" id="UP001231189">
    <property type="component" value="Unassembled WGS sequence"/>
</dbReference>
<evidence type="ECO:0000313" key="6">
    <source>
        <dbReference type="Proteomes" id="UP001231189"/>
    </source>
</evidence>
<dbReference type="GO" id="GO:0016887">
    <property type="term" value="F:ATP hydrolysis activity"/>
    <property type="evidence" value="ECO:0007669"/>
    <property type="project" value="InterPro"/>
</dbReference>
<reference evidence="5" key="1">
    <citation type="submission" date="2023-07" db="EMBL/GenBank/DDBJ databases">
        <title>A chromosome-level genome assembly of Lolium multiflorum.</title>
        <authorList>
            <person name="Chen Y."/>
            <person name="Copetti D."/>
            <person name="Kolliker R."/>
            <person name="Studer B."/>
        </authorList>
    </citation>
    <scope>NUCLEOTIDE SEQUENCE</scope>
    <source>
        <strain evidence="5">02402/16</strain>
        <tissue evidence="5">Leaf</tissue>
    </source>
</reference>
<feature type="domain" description="AAA+ ATPase" evidence="3">
    <location>
        <begin position="29"/>
        <end position="175"/>
    </location>
</feature>
<feature type="domain" description="Clp ATPase C-terminal" evidence="4">
    <location>
        <begin position="324"/>
        <end position="415"/>
    </location>
</feature>
<dbReference type="Gene3D" id="3.40.50.300">
    <property type="entry name" value="P-loop containing nucleotide triphosphate hydrolases"/>
    <property type="match status" value="2"/>
</dbReference>
<dbReference type="Pfam" id="PF07724">
    <property type="entry name" value="AAA_2"/>
    <property type="match status" value="1"/>
</dbReference>
<dbReference type="PANTHER" id="PTHR11638:SF174">
    <property type="entry name" value="AAA+ ATPASE DOMAIN-CONTAINING PROTEIN"/>
    <property type="match status" value="1"/>
</dbReference>
<evidence type="ECO:0000256" key="2">
    <source>
        <dbReference type="ARBA" id="ARBA00022840"/>
    </source>
</evidence>
<proteinExistence type="predicted"/>
<dbReference type="EMBL" id="JAUUTY010000006">
    <property type="protein sequence ID" value="KAK1617255.1"/>
    <property type="molecule type" value="Genomic_DNA"/>
</dbReference>
<dbReference type="InterPro" id="IPR003959">
    <property type="entry name" value="ATPase_AAA_core"/>
</dbReference>
<dbReference type="Pfam" id="PF00004">
    <property type="entry name" value="AAA"/>
    <property type="match status" value="1"/>
</dbReference>
<evidence type="ECO:0000313" key="5">
    <source>
        <dbReference type="EMBL" id="KAK1617255.1"/>
    </source>
</evidence>
<sequence>MTAAVGNTDPVIGRDDEIDRVVCILCRRTKNSAVLVGAPGVGKTAIAEGLAQRIAAGTVPAALAGARLVEVDLGAMVAGTQYRGMFEERLKNVIKEAEDANSKVILFIDEVHMLVGAGKCGGGSMDGANLLKPALARGRIRCVGATTFDEYRKYIEKDAALERRFQMVHVEEPSTQATIAILQGLKRRYEEHHGLRIQDAALVAAAQLAGRYITDGGQLTEKIRRRPYSVILFDEVEKADPSVFNVFLQLLDDGMLTDGKGRTVDFKNTIIIMTSNLGAEHLTAGMNGQTTMEAARGLVMEQVRKHFKPELLNRLSEMVIFEPLSHDKLKEVVKIQMKSTVANLADKGISLTASNAAMDVILSESYNPMYGARPIRRWVHKNVMTKLSELLVKGDAGEGSIVSIDATADRKGLKYEVVKKKVADLRGKKPMVDLPSDSDDSSDDVVEVGPVAKKAKVVSFSIQQMASE</sequence>
<dbReference type="InterPro" id="IPR027417">
    <property type="entry name" value="P-loop_NTPase"/>
</dbReference>
<dbReference type="Pfam" id="PF10431">
    <property type="entry name" value="ClpB_D2-small"/>
    <property type="match status" value="1"/>
</dbReference>
<dbReference type="CDD" id="cd00009">
    <property type="entry name" value="AAA"/>
    <property type="match status" value="1"/>
</dbReference>
<dbReference type="GO" id="GO:0005737">
    <property type="term" value="C:cytoplasm"/>
    <property type="evidence" value="ECO:0007669"/>
    <property type="project" value="TreeGrafter"/>
</dbReference>
<accession>A0AAD8VU31</accession>
<dbReference type="InterPro" id="IPR050130">
    <property type="entry name" value="ClpA_ClpB"/>
</dbReference>
<dbReference type="InterPro" id="IPR019489">
    <property type="entry name" value="Clp_ATPase_C"/>
</dbReference>
<dbReference type="SUPFAM" id="SSF52540">
    <property type="entry name" value="P-loop containing nucleoside triphosphate hydrolases"/>
    <property type="match status" value="2"/>
</dbReference>
<keyword evidence="1" id="KW-0547">Nucleotide-binding</keyword>
<evidence type="ECO:0000256" key="1">
    <source>
        <dbReference type="ARBA" id="ARBA00022741"/>
    </source>
</evidence>
<evidence type="ECO:0000259" key="4">
    <source>
        <dbReference type="SMART" id="SM01086"/>
    </source>
</evidence>
<dbReference type="SMART" id="SM00382">
    <property type="entry name" value="AAA"/>
    <property type="match status" value="1"/>
</dbReference>
<keyword evidence="2" id="KW-0067">ATP-binding</keyword>
<dbReference type="PANTHER" id="PTHR11638">
    <property type="entry name" value="ATP-DEPENDENT CLP PROTEASE"/>
    <property type="match status" value="1"/>
</dbReference>
<keyword evidence="6" id="KW-1185">Reference proteome</keyword>
<evidence type="ECO:0000259" key="3">
    <source>
        <dbReference type="SMART" id="SM00382"/>
    </source>
</evidence>
<dbReference type="InterPro" id="IPR003593">
    <property type="entry name" value="AAA+_ATPase"/>
</dbReference>
<dbReference type="GO" id="GO:0005524">
    <property type="term" value="F:ATP binding"/>
    <property type="evidence" value="ECO:0007669"/>
    <property type="project" value="UniProtKB-KW"/>
</dbReference>
<dbReference type="Gene3D" id="1.10.8.60">
    <property type="match status" value="1"/>
</dbReference>
<comment type="caution">
    <text evidence="5">The sequence shown here is derived from an EMBL/GenBank/DDBJ whole genome shotgun (WGS) entry which is preliminary data.</text>
</comment>
<gene>
    <name evidence="5" type="ORF">QYE76_022772</name>
</gene>
<dbReference type="SMART" id="SM01086">
    <property type="entry name" value="ClpB_D2-small"/>
    <property type="match status" value="1"/>
</dbReference>
<name>A0AAD8VU31_LOLMU</name>